<evidence type="ECO:0000256" key="6">
    <source>
        <dbReference type="PROSITE-ProRule" id="PRU00782"/>
    </source>
</evidence>
<feature type="binding site" evidence="6">
    <location>
        <begin position="202"/>
        <end position="209"/>
    </location>
    <ligand>
        <name>ATP</name>
        <dbReference type="ChEBI" id="CHEBI:30616"/>
    </ligand>
</feature>
<feature type="domain" description="FERM" evidence="8">
    <location>
        <begin position="1606"/>
        <end position="1918"/>
    </location>
</feature>
<dbReference type="GO" id="GO:0000146">
    <property type="term" value="F:microfilament motor activity"/>
    <property type="evidence" value="ECO:0007669"/>
    <property type="project" value="TreeGrafter"/>
</dbReference>
<keyword evidence="5 6" id="KW-0009">Actin-binding</keyword>
<dbReference type="OrthoDB" id="6108017at2759"/>
<dbReference type="GO" id="GO:0007015">
    <property type="term" value="P:actin filament organization"/>
    <property type="evidence" value="ECO:0007669"/>
    <property type="project" value="TreeGrafter"/>
</dbReference>
<dbReference type="InterPro" id="IPR036961">
    <property type="entry name" value="Kinesin_motor_dom_sf"/>
</dbReference>
<dbReference type="SMART" id="SM00139">
    <property type="entry name" value="MyTH4"/>
    <property type="match status" value="1"/>
</dbReference>
<dbReference type="InterPro" id="IPR035963">
    <property type="entry name" value="FERM_2"/>
</dbReference>
<feature type="region of interest" description="Disordered" evidence="7">
    <location>
        <begin position="228"/>
        <end position="250"/>
    </location>
</feature>
<keyword evidence="12" id="KW-1185">Reference proteome</keyword>
<dbReference type="SMART" id="SM00295">
    <property type="entry name" value="B41"/>
    <property type="match status" value="1"/>
</dbReference>
<evidence type="ECO:0000256" key="1">
    <source>
        <dbReference type="ARBA" id="ARBA00022741"/>
    </source>
</evidence>
<dbReference type="PROSITE" id="PS51456">
    <property type="entry name" value="MYOSIN_MOTOR"/>
    <property type="match status" value="1"/>
</dbReference>
<dbReference type="SUPFAM" id="SSF52540">
    <property type="entry name" value="P-loop containing nucleoside triphosphate hydrolases"/>
    <property type="match status" value="1"/>
</dbReference>
<feature type="domain" description="MyTH4" evidence="9">
    <location>
        <begin position="1417"/>
        <end position="1601"/>
    </location>
</feature>
<dbReference type="PANTHER" id="PTHR13140">
    <property type="entry name" value="MYOSIN"/>
    <property type="match status" value="1"/>
</dbReference>
<dbReference type="Gene3D" id="3.40.850.10">
    <property type="entry name" value="Kinesin motor domain"/>
    <property type="match status" value="1"/>
</dbReference>
<keyword evidence="1 6" id="KW-0547">Nucleotide-binding</keyword>
<dbReference type="InterPro" id="IPR027417">
    <property type="entry name" value="P-loop_NTPase"/>
</dbReference>
<dbReference type="SUPFAM" id="SSF47031">
    <property type="entry name" value="Second domain of FERM"/>
    <property type="match status" value="1"/>
</dbReference>
<dbReference type="EMBL" id="JNBR01002032">
    <property type="protein sequence ID" value="OQR83951.1"/>
    <property type="molecule type" value="Genomic_DNA"/>
</dbReference>
<evidence type="ECO:0000256" key="3">
    <source>
        <dbReference type="ARBA" id="ARBA00023123"/>
    </source>
</evidence>
<evidence type="ECO:0000256" key="5">
    <source>
        <dbReference type="ARBA" id="ARBA00023203"/>
    </source>
</evidence>
<comment type="caution">
    <text evidence="6">Lacks conserved residue(s) required for the propagation of feature annotation.</text>
</comment>
<comment type="caution">
    <text evidence="11">The sequence shown here is derived from an EMBL/GenBank/DDBJ whole genome shotgun (WGS) entry which is preliminary data.</text>
</comment>
<evidence type="ECO:0000313" key="11">
    <source>
        <dbReference type="EMBL" id="OQR83951.1"/>
    </source>
</evidence>
<accession>A0A1V9YE10</accession>
<dbReference type="GO" id="GO:0005737">
    <property type="term" value="C:cytoplasm"/>
    <property type="evidence" value="ECO:0007669"/>
    <property type="project" value="TreeGrafter"/>
</dbReference>
<dbReference type="InterPro" id="IPR001609">
    <property type="entry name" value="Myosin_head_motor_dom-like"/>
</dbReference>
<dbReference type="Gene3D" id="1.25.40.530">
    <property type="entry name" value="MyTH4 domain"/>
    <property type="match status" value="1"/>
</dbReference>
<gene>
    <name evidence="11" type="ORF">ACHHYP_14084</name>
</gene>
<evidence type="ECO:0000259" key="10">
    <source>
        <dbReference type="PROSITE" id="PS51456"/>
    </source>
</evidence>
<dbReference type="Proteomes" id="UP000243579">
    <property type="component" value="Unassembled WGS sequence"/>
</dbReference>
<sequence>MDQRFRVDSSASSDTAETTAYVDRPEQWVWCPDDTLVAIPGVIVAKEANNMLVVHTEDGEERQLDLDEALPVCMDLSMRVPDVAELFLNRLDAAPDADGITERLYANLTSRNESQAQALEHSLLYTLRSRYRNEHVYTECGSNVLLSLNPKRPVPLYTPDRIRAYRHRQTLHELPPHLFGLAEDAMRALHESGDDQAIVLLGESGAGKSEAAKLILQYLCHHEQSRAVRAKSRSNASEGSSSTSSSSTTSVHIPVEEQILHAVAVLEAFGHVSLPHNANASRVVKLTSVDYDSHGRLLAGNITTYGLEKARVVQSKERTFHIFHYLLAEASMNPTLADILDVSETVFATTSPFAFAPGELFKADATKYHDVVASLSALRVPAHHVQNMMKVLAVILHLGNVMFVPAVSNPNENPTEASCVVLEASAPSLTKAAALLEVEASVLDHYFRTRKMVTSTNQSSLKIVSVSQASRARDTFCKNLYEALFNAIVYRMNASLRSKVERYEKSNIMVENRGIHVLDGFGFETVADPASTSLLEDTLLHVNVQGVETLHAHYWSEKARAYYLSRVFESPTQSGPPLDPFKYVRLYEAPPAGIYVVLNEHMVSKTKQAHDAHFVNKLLVANDNIGNASLQPVLPSATNKKNYKLQFLVHHSAGSIVYEADDMARKNNKSVSTTAAAILKSSRNSFVKGLVDRHGNSPTHAAPAAASHVRIAVNFNAIKQNQPDTASIATDLVQQATALFDGLGSMGQHFVVCLNPSPTLPEVDPRYLLRQLRSFQVLALMHAAQRSLTVQMTPPHFFARYRHLCGHRNTLESLVRSLTAIGVLEDLTWRVDATQVWLTLLQRKKLEKVREVCLNANATMLQRNLQRGVYRRLCQRRLASLRSLRAAMTARDRAGITQGLLFARSWVEDASIVRVLAAAQALLHQVEEESYLTSLLQDATAMEAKIVLQFALHTAATVSPAWKPELLKKATSQLRLKTVADAATTALRQAVLASPVDPTRLMTLLSEQEGRATDERQLATAVMIRALETKQARDAMLALPAKAGASPAEWTAALHRAIGCGLGGEVLALLDSAYDAWGCLRAQAPADRVAVDAALTKAIARQSVTAIEACLGVLAELGDAAPAQLAEAQAVMEKVFLKPSQERAQAIELIELAVEAEHPLLLAAALKRCKAVGMASWDANVKRATQAFAAVGKATATDDVVWRQLLARDLAAVRAHDPPTPTAVAIADALDAHAAAVDAVAAAPAGEQLEKAAQLGVLAQFSGAVKDTFRRLDAVRNVDALRHIVALISGRLGRADEVRSDMLTLLSSQTQLVQSHEVPGARAVLDDAAAIAKRLQRALAAKAKLEKLLQAPASERLLAKAIDEARDASVDSALLLAAHDVLRKLSVVDEAEAPVVETIVTSTELAAFPRLRAGVDESPPPVTWEYRALDAALLLDVAPHHAVYLNRCILGYMRDRVMGYREMLAQSILQVGLEHSHLVDEILAQLLKQLSGNPRRESVRRGWDLLALCLTCLQPSPALRPFVEAFVAKHLPSTATDADADIDVNADVNTDVDDAGSPLDQRLAVLKAQGVARYCQARLQGDAATEATGFLPSVAELVAFDTRPPFVARIELLDGTVLTTDFPVSPELSVTNVVQVCAHFLGLHERLARLLGLAVVSDEAPDAKWCHPQAYLSDVYYDPRAHPQRTARHRRFVLKIRMLPPMPLVDDELFRRLLYLQAMEDVVGGQGLPFQQSEPLVRLAAYAVLIDTYPDAVPASEEELLDMNVYDYLPAAWHVEKTEEEWAELIWAQLALAAPLSLGEWQLRFMDEMRKHRLYGCHFFCVRRSATTPASALTDVFDVVGNGSVIVGVNGHGVHFLKDDAVVLSWEHADVAAVGGKGAAIALQTTQAALVGVCDDADLLRQLLHDYSVWHASAPYLA</sequence>
<reference evidence="11 12" key="1">
    <citation type="journal article" date="2014" name="Genome Biol. Evol.">
        <title>The secreted proteins of Achlya hypogyna and Thraustotheca clavata identify the ancestral oomycete secretome and reveal gene acquisitions by horizontal gene transfer.</title>
        <authorList>
            <person name="Misner I."/>
            <person name="Blouin N."/>
            <person name="Leonard G."/>
            <person name="Richards T.A."/>
            <person name="Lane C.E."/>
        </authorList>
    </citation>
    <scope>NUCLEOTIDE SEQUENCE [LARGE SCALE GENOMIC DNA]</scope>
    <source>
        <strain evidence="11 12">ATCC 48635</strain>
    </source>
</reference>
<dbReference type="InterPro" id="IPR000857">
    <property type="entry name" value="MyTH4_dom"/>
</dbReference>
<dbReference type="PANTHER" id="PTHR13140:SF845">
    <property type="entry name" value="MYOSIN-LIKE PROTEIN"/>
    <property type="match status" value="1"/>
</dbReference>
<protein>
    <submittedName>
        <fullName evidence="11">Myosin-like protein</fullName>
    </submittedName>
</protein>
<dbReference type="Pfam" id="PF00784">
    <property type="entry name" value="MyTH4"/>
    <property type="match status" value="1"/>
</dbReference>
<dbReference type="InterPro" id="IPR019749">
    <property type="entry name" value="Band_41_domain"/>
</dbReference>
<organism evidence="11 12">
    <name type="scientific">Achlya hypogyna</name>
    <name type="common">Oomycete</name>
    <name type="synonym">Protoachlya hypogyna</name>
    <dbReference type="NCBI Taxonomy" id="1202772"/>
    <lineage>
        <taxon>Eukaryota</taxon>
        <taxon>Sar</taxon>
        <taxon>Stramenopiles</taxon>
        <taxon>Oomycota</taxon>
        <taxon>Saprolegniomycetes</taxon>
        <taxon>Saprolegniales</taxon>
        <taxon>Achlyaceae</taxon>
        <taxon>Achlya</taxon>
    </lineage>
</organism>
<dbReference type="GO" id="GO:0016020">
    <property type="term" value="C:membrane"/>
    <property type="evidence" value="ECO:0007669"/>
    <property type="project" value="TreeGrafter"/>
</dbReference>
<dbReference type="CDD" id="cd14473">
    <property type="entry name" value="FERM_B-lobe"/>
    <property type="match status" value="1"/>
</dbReference>
<feature type="domain" description="Myosin motor" evidence="10">
    <location>
        <begin position="107"/>
        <end position="851"/>
    </location>
</feature>
<proteinExistence type="inferred from homology"/>
<dbReference type="GO" id="GO:0016459">
    <property type="term" value="C:myosin complex"/>
    <property type="evidence" value="ECO:0007669"/>
    <property type="project" value="UniProtKB-KW"/>
</dbReference>
<evidence type="ECO:0000256" key="4">
    <source>
        <dbReference type="ARBA" id="ARBA00023175"/>
    </source>
</evidence>
<dbReference type="PROSITE" id="PS51016">
    <property type="entry name" value="MYTH4"/>
    <property type="match status" value="1"/>
</dbReference>
<dbReference type="Gene3D" id="1.20.120.720">
    <property type="entry name" value="Myosin VI head, motor domain, U50 subdomain"/>
    <property type="match status" value="1"/>
</dbReference>
<keyword evidence="4 6" id="KW-0505">Motor protein</keyword>
<dbReference type="PRINTS" id="PR00193">
    <property type="entry name" value="MYOSINHEAVY"/>
</dbReference>
<evidence type="ECO:0000256" key="2">
    <source>
        <dbReference type="ARBA" id="ARBA00022840"/>
    </source>
</evidence>
<evidence type="ECO:0000259" key="9">
    <source>
        <dbReference type="PROSITE" id="PS51016"/>
    </source>
</evidence>
<dbReference type="GO" id="GO:0051015">
    <property type="term" value="F:actin filament binding"/>
    <property type="evidence" value="ECO:0007669"/>
    <property type="project" value="TreeGrafter"/>
</dbReference>
<dbReference type="SMART" id="SM00242">
    <property type="entry name" value="MYSc"/>
    <property type="match status" value="1"/>
</dbReference>
<dbReference type="InterPro" id="IPR038185">
    <property type="entry name" value="MyTH4_dom_sf"/>
</dbReference>
<dbReference type="Pfam" id="PF00373">
    <property type="entry name" value="FERM_M"/>
    <property type="match status" value="1"/>
</dbReference>
<evidence type="ECO:0000313" key="12">
    <source>
        <dbReference type="Proteomes" id="UP000243579"/>
    </source>
</evidence>
<name>A0A1V9YE10_ACHHY</name>
<evidence type="ECO:0000259" key="8">
    <source>
        <dbReference type="PROSITE" id="PS50057"/>
    </source>
</evidence>
<dbReference type="Gene3D" id="1.20.58.530">
    <property type="match status" value="1"/>
</dbReference>
<dbReference type="STRING" id="1202772.A0A1V9YE10"/>
<dbReference type="PROSITE" id="PS50057">
    <property type="entry name" value="FERM_3"/>
    <property type="match status" value="1"/>
</dbReference>
<dbReference type="GO" id="GO:0005524">
    <property type="term" value="F:ATP binding"/>
    <property type="evidence" value="ECO:0007669"/>
    <property type="project" value="UniProtKB-UniRule"/>
</dbReference>
<keyword evidence="2 6" id="KW-0067">ATP-binding</keyword>
<dbReference type="Gene3D" id="1.10.10.820">
    <property type="match status" value="1"/>
</dbReference>
<dbReference type="Pfam" id="PF00063">
    <property type="entry name" value="Myosin_head"/>
    <property type="match status" value="1"/>
</dbReference>
<comment type="similarity">
    <text evidence="6">Belongs to the TRAFAC class myosin-kinesin ATPase superfamily. Myosin family.</text>
</comment>
<dbReference type="InterPro" id="IPR000299">
    <property type="entry name" value="FERM_domain"/>
</dbReference>
<evidence type="ECO:0000256" key="7">
    <source>
        <dbReference type="SAM" id="MobiDB-lite"/>
    </source>
</evidence>
<feature type="compositionally biased region" description="Low complexity" evidence="7">
    <location>
        <begin position="240"/>
        <end position="250"/>
    </location>
</feature>
<keyword evidence="3 6" id="KW-0518">Myosin</keyword>
<dbReference type="InterPro" id="IPR019748">
    <property type="entry name" value="FERM_central"/>
</dbReference>